<dbReference type="InterPro" id="IPR005250">
    <property type="entry name" value="R15Pi"/>
</dbReference>
<comment type="similarity">
    <text evidence="1 4">Belongs to the eIF-2B alpha/beta/delta subunits family. R15P isomerase subfamily.</text>
</comment>
<evidence type="ECO:0000256" key="4">
    <source>
        <dbReference type="HAMAP-Rule" id="MF_02230"/>
    </source>
</evidence>
<evidence type="ECO:0000256" key="3">
    <source>
        <dbReference type="ARBA" id="ARBA00023277"/>
    </source>
</evidence>
<dbReference type="PANTHER" id="PTHR43475:SF2">
    <property type="entry name" value="RIBOSE 1,5-BISPHOSPHATE ISOMERASE"/>
    <property type="match status" value="1"/>
</dbReference>
<dbReference type="InterPro" id="IPR011559">
    <property type="entry name" value="Initiation_fac_2B_a/b/d"/>
</dbReference>
<dbReference type="InterPro" id="IPR042529">
    <property type="entry name" value="IF_2B-like_C"/>
</dbReference>
<dbReference type="EC" id="5.3.1.29" evidence="4"/>
<dbReference type="SUPFAM" id="SSF100950">
    <property type="entry name" value="NagB/RpiA/CoA transferase-like"/>
    <property type="match status" value="1"/>
</dbReference>
<feature type="compositionally biased region" description="Basic and acidic residues" evidence="5">
    <location>
        <begin position="265"/>
        <end position="286"/>
    </location>
</feature>
<dbReference type="InterPro" id="IPR000649">
    <property type="entry name" value="IF-2B-related"/>
</dbReference>
<feature type="binding site" evidence="4">
    <location>
        <begin position="25"/>
        <end position="28"/>
    </location>
    <ligand>
        <name>substrate</name>
    </ligand>
</feature>
<dbReference type="GO" id="GO:0019509">
    <property type="term" value="P:L-methionine salvage from methylthioadenosine"/>
    <property type="evidence" value="ECO:0007669"/>
    <property type="project" value="TreeGrafter"/>
</dbReference>
<feature type="region of interest" description="Disordered" evidence="5">
    <location>
        <begin position="265"/>
        <end position="302"/>
    </location>
</feature>
<dbReference type="GO" id="GO:0043917">
    <property type="term" value="F:ribose 1,5-bisphosphate isomerase activity"/>
    <property type="evidence" value="ECO:0007669"/>
    <property type="project" value="UniProtKB-UniRule"/>
</dbReference>
<dbReference type="Gene3D" id="3.40.50.10470">
    <property type="entry name" value="Translation initiation factor eif-2b, domain 2"/>
    <property type="match status" value="1"/>
</dbReference>
<dbReference type="OrthoDB" id="27639at2157"/>
<comment type="miscellaneous">
    <text evidence="4">Reaction proceeds via a cis-phosphoenolate intermediate.</text>
</comment>
<dbReference type="EMBL" id="CP058601">
    <property type="protein sequence ID" value="QLG50888.1"/>
    <property type="molecule type" value="Genomic_DNA"/>
</dbReference>
<keyword evidence="7" id="KW-1185">Reference proteome</keyword>
<dbReference type="GO" id="GO:0046523">
    <property type="term" value="F:S-methyl-5-thioribose-1-phosphate isomerase activity"/>
    <property type="evidence" value="ECO:0007669"/>
    <property type="project" value="TreeGrafter"/>
</dbReference>
<name>A0A7D5GJT6_9EURY</name>
<evidence type="ECO:0000256" key="1">
    <source>
        <dbReference type="ARBA" id="ARBA00009229"/>
    </source>
</evidence>
<comment type="caution">
    <text evidence="4">Lacks conserved residue(s) required for the propagation of feature annotation.</text>
</comment>
<feature type="binding site" evidence="4">
    <location>
        <begin position="212"/>
        <end position="213"/>
    </location>
    <ligand>
        <name>substrate</name>
    </ligand>
</feature>
<evidence type="ECO:0000313" key="6">
    <source>
        <dbReference type="EMBL" id="QLG50888.1"/>
    </source>
</evidence>
<evidence type="ECO:0000256" key="2">
    <source>
        <dbReference type="ARBA" id="ARBA00023235"/>
    </source>
</evidence>
<dbReference type="FunFam" id="1.20.120.420:FF:000011">
    <property type="entry name" value="Ribose 1,5-bisphosphate isomerase"/>
    <property type="match status" value="1"/>
</dbReference>
<dbReference type="KEGG" id="haly:HYG82_19630"/>
<protein>
    <recommendedName>
        <fullName evidence="4">Ribose 1,5-bisphosphate isomerase</fullName>
        <shortName evidence="4">R15P isomerase</shortName>
        <shortName evidence="4">R15Pi</shortName>
        <ecNumber evidence="4">5.3.1.29</ecNumber>
    </recommendedName>
    <alternativeName>
        <fullName evidence="4">Ribulose 1,5-bisphosphate synthase</fullName>
        <shortName evidence="4">RuBP synthase</shortName>
    </alternativeName>
</protein>
<dbReference type="NCBIfam" id="TIGR00511">
    <property type="entry name" value="ribulose_e2b2"/>
    <property type="match status" value="1"/>
</dbReference>
<dbReference type="InterPro" id="IPR037171">
    <property type="entry name" value="NagB/RpiA_transferase-like"/>
</dbReference>
<gene>
    <name evidence="6" type="ORF">HYG82_19630</name>
</gene>
<dbReference type="Proteomes" id="UP000509241">
    <property type="component" value="Chromosome"/>
</dbReference>
<dbReference type="HAMAP" id="MF_02230">
    <property type="entry name" value="R15P_isomerase"/>
    <property type="match status" value="1"/>
</dbReference>
<dbReference type="NCBIfam" id="TIGR00524">
    <property type="entry name" value="eIF-2B_rel"/>
    <property type="match status" value="1"/>
</dbReference>
<reference evidence="6 7" key="1">
    <citation type="submission" date="2020-07" db="EMBL/GenBank/DDBJ databases">
        <authorList>
            <person name="Cui H."/>
        </authorList>
    </citation>
    <scope>NUCLEOTIDE SEQUENCE [LARGE SCALE GENOMIC DNA]</scope>
    <source>
        <strain evidence="6 7">YPL8</strain>
    </source>
</reference>
<organism evidence="6 7">
    <name type="scientific">Natrinema halophilum</name>
    <dbReference type="NCBI Taxonomy" id="1699371"/>
    <lineage>
        <taxon>Archaea</taxon>
        <taxon>Methanobacteriati</taxon>
        <taxon>Methanobacteriota</taxon>
        <taxon>Stenosarchaea group</taxon>
        <taxon>Halobacteria</taxon>
        <taxon>Halobacteriales</taxon>
        <taxon>Natrialbaceae</taxon>
        <taxon>Natrinema</taxon>
    </lineage>
</organism>
<dbReference type="PANTHER" id="PTHR43475">
    <property type="entry name" value="METHYLTHIORIBOSE-1-PHOSPHATE ISOMERASE"/>
    <property type="match status" value="1"/>
</dbReference>
<comment type="catalytic activity">
    <reaction evidence="4">
        <text>alpha-D-ribose 1,5-bisphosphate = D-ribulose 1,5-bisphosphate</text>
        <dbReference type="Rhea" id="RHEA:32243"/>
        <dbReference type="ChEBI" id="CHEBI:57870"/>
        <dbReference type="ChEBI" id="CHEBI:68688"/>
        <dbReference type="EC" id="5.3.1.29"/>
    </reaction>
</comment>
<dbReference type="GO" id="GO:0019323">
    <property type="term" value="P:pentose catabolic process"/>
    <property type="evidence" value="ECO:0007669"/>
    <property type="project" value="UniProtKB-UniRule"/>
</dbReference>
<dbReference type="GeneID" id="56035551"/>
<proteinExistence type="inferred from homology"/>
<dbReference type="RefSeq" id="WP_179263848.1">
    <property type="nucleotide sequence ID" value="NZ_CP058601.1"/>
</dbReference>
<evidence type="ECO:0000313" key="7">
    <source>
        <dbReference type="Proteomes" id="UP000509241"/>
    </source>
</evidence>
<feature type="active site" description="Proton donor" evidence="4">
    <location>
        <position position="202"/>
    </location>
</feature>
<evidence type="ECO:0000256" key="5">
    <source>
        <dbReference type="SAM" id="MobiDB-lite"/>
    </source>
</evidence>
<comment type="function">
    <text evidence="4">Catalyzes the isomerization of ribose 1,5-bisphosphate (R15P) to ribulose 1,5-bisphosphate (RuBP).</text>
</comment>
<dbReference type="Gene3D" id="1.20.120.420">
    <property type="entry name" value="translation initiation factor eif-2b, domain 1"/>
    <property type="match status" value="1"/>
</dbReference>
<accession>A0A7D5GJT6</accession>
<dbReference type="InterPro" id="IPR027363">
    <property type="entry name" value="M1Pi_N"/>
</dbReference>
<dbReference type="AlphaFoldDB" id="A0A7D5GJT6"/>
<keyword evidence="3 4" id="KW-0119">Carbohydrate metabolism</keyword>
<feature type="binding site" evidence="4">
    <location>
        <position position="68"/>
    </location>
    <ligand>
        <name>substrate</name>
    </ligand>
</feature>
<feature type="binding site" evidence="4">
    <location>
        <position position="238"/>
    </location>
    <ligand>
        <name>substrate</name>
    </ligand>
</feature>
<sequence length="361" mass="38960">MADAEPSVVPAVESTADDIAAMRIRGAATIADAAAAALATQADQSEAENAPAFRRQLRAAARTLYETRPTAVSLPNALRYVLRGMDGDTVADLRSTTIASAESFQRNLAQAQDKLGDVGANRLRDGDTVMTHCHSTDALACVEAALESGKHLEAIVKETRPRKQGHITARQLRQWGVPVTLIVDNAARRYLDDADHVLVGADSIAADGSVINKIGTSGLAVNARERGVPVMVAAQTIKLHPDTLTGHSVEIEMRDETEILTDVERGAITGNDHDRAEERREDERPPETITAEDGETDVRSPETDAAFETGTELAVENPAFDVTPPRYVDAIVTEHGQFPPESIVTLMRELFGEMIDEPWEA</sequence>
<feature type="active site" description="Proton acceptor" evidence="4">
    <location>
        <position position="133"/>
    </location>
</feature>
<keyword evidence="2 4" id="KW-0413">Isomerase</keyword>
<dbReference type="Pfam" id="PF01008">
    <property type="entry name" value="IF-2B"/>
    <property type="match status" value="1"/>
</dbReference>